<dbReference type="SUPFAM" id="SSF53335">
    <property type="entry name" value="S-adenosyl-L-methionine-dependent methyltransferases"/>
    <property type="match status" value="1"/>
</dbReference>
<dbReference type="EMBL" id="JAAARO010000022">
    <property type="protein sequence ID" value="KAF5727724.1"/>
    <property type="molecule type" value="Genomic_DNA"/>
</dbReference>
<gene>
    <name evidence="5" type="ORF">HS088_TW22G01421</name>
</gene>
<reference evidence="5 6" key="1">
    <citation type="journal article" date="2020" name="Nat. Commun.">
        <title>Genome of Tripterygium wilfordii and identification of cytochrome P450 involved in triptolide biosynthesis.</title>
        <authorList>
            <person name="Tu L."/>
            <person name="Su P."/>
            <person name="Zhang Z."/>
            <person name="Gao L."/>
            <person name="Wang J."/>
            <person name="Hu T."/>
            <person name="Zhou J."/>
            <person name="Zhang Y."/>
            <person name="Zhao Y."/>
            <person name="Liu Y."/>
            <person name="Song Y."/>
            <person name="Tong Y."/>
            <person name="Lu Y."/>
            <person name="Yang J."/>
            <person name="Xu C."/>
            <person name="Jia M."/>
            <person name="Peters R.J."/>
            <person name="Huang L."/>
            <person name="Gao W."/>
        </authorList>
    </citation>
    <scope>NUCLEOTIDE SEQUENCE [LARGE SCALE GENOMIC DNA]</scope>
    <source>
        <strain evidence="6">cv. XIE 37</strain>
        <tissue evidence="5">Leaf</tissue>
    </source>
</reference>
<organism evidence="5 6">
    <name type="scientific">Tripterygium wilfordii</name>
    <name type="common">Thunder God vine</name>
    <dbReference type="NCBI Taxonomy" id="458696"/>
    <lineage>
        <taxon>Eukaryota</taxon>
        <taxon>Viridiplantae</taxon>
        <taxon>Streptophyta</taxon>
        <taxon>Embryophyta</taxon>
        <taxon>Tracheophyta</taxon>
        <taxon>Spermatophyta</taxon>
        <taxon>Magnoliopsida</taxon>
        <taxon>eudicotyledons</taxon>
        <taxon>Gunneridae</taxon>
        <taxon>Pentapetalae</taxon>
        <taxon>rosids</taxon>
        <taxon>fabids</taxon>
        <taxon>Celastrales</taxon>
        <taxon>Celastraceae</taxon>
        <taxon>Tripterygium</taxon>
    </lineage>
</organism>
<proteinExistence type="predicted"/>
<sequence length="72" mass="8326">MLSTPEDAQRHSAHLRAAIEVILSKHFGSEVIDELFQRYAAKIFEFSKKPAFTRIEKLENLFMFVKKNAVSN</sequence>
<dbReference type="AlphaFoldDB" id="A0A7J7C0Q7"/>
<dbReference type="Proteomes" id="UP000593562">
    <property type="component" value="Unassembled WGS sequence"/>
</dbReference>
<dbReference type="GO" id="GO:0008168">
    <property type="term" value="F:methyltransferase activity"/>
    <property type="evidence" value="ECO:0007669"/>
    <property type="project" value="UniProtKB-KW"/>
</dbReference>
<protein>
    <submittedName>
        <fullName evidence="5">S-adenosylmethionine-dependent methyltransferase</fullName>
    </submittedName>
</protein>
<evidence type="ECO:0000256" key="1">
    <source>
        <dbReference type="ARBA" id="ARBA00022603"/>
    </source>
</evidence>
<accession>A0A7J7C0Q7</accession>
<dbReference type="GO" id="GO:0032259">
    <property type="term" value="P:methylation"/>
    <property type="evidence" value="ECO:0007669"/>
    <property type="project" value="UniProtKB-KW"/>
</dbReference>
<keyword evidence="4" id="KW-0460">Magnesium</keyword>
<name>A0A7J7C0Q7_TRIWF</name>
<keyword evidence="3" id="KW-0479">Metal-binding</keyword>
<dbReference type="InParanoid" id="A0A7J7C0Q7"/>
<evidence type="ECO:0000256" key="3">
    <source>
        <dbReference type="ARBA" id="ARBA00022723"/>
    </source>
</evidence>
<evidence type="ECO:0000256" key="4">
    <source>
        <dbReference type="ARBA" id="ARBA00022842"/>
    </source>
</evidence>
<dbReference type="InterPro" id="IPR005299">
    <property type="entry name" value="MeTrfase_7"/>
</dbReference>
<dbReference type="GO" id="GO:0046872">
    <property type="term" value="F:metal ion binding"/>
    <property type="evidence" value="ECO:0007669"/>
    <property type="project" value="UniProtKB-KW"/>
</dbReference>
<evidence type="ECO:0000313" key="5">
    <source>
        <dbReference type="EMBL" id="KAF5727724.1"/>
    </source>
</evidence>
<keyword evidence="2 5" id="KW-0808">Transferase</keyword>
<comment type="caution">
    <text evidence="5">The sequence shown here is derived from an EMBL/GenBank/DDBJ whole genome shotgun (WGS) entry which is preliminary data.</text>
</comment>
<evidence type="ECO:0000256" key="2">
    <source>
        <dbReference type="ARBA" id="ARBA00022679"/>
    </source>
</evidence>
<dbReference type="InterPro" id="IPR029063">
    <property type="entry name" value="SAM-dependent_MTases_sf"/>
</dbReference>
<keyword evidence="6" id="KW-1185">Reference proteome</keyword>
<evidence type="ECO:0000313" key="6">
    <source>
        <dbReference type="Proteomes" id="UP000593562"/>
    </source>
</evidence>
<dbReference type="Gene3D" id="1.10.1200.270">
    <property type="entry name" value="Methyltransferase, alpha-helical capping domain"/>
    <property type="match status" value="1"/>
</dbReference>
<keyword evidence="1 5" id="KW-0489">Methyltransferase</keyword>
<dbReference type="Pfam" id="PF03492">
    <property type="entry name" value="Methyltransf_7"/>
    <property type="match status" value="1"/>
</dbReference>
<dbReference type="InterPro" id="IPR042086">
    <property type="entry name" value="MeTrfase_capping"/>
</dbReference>